<comment type="caution">
    <text evidence="4">The sequence shown here is derived from an EMBL/GenBank/DDBJ whole genome shotgun (WGS) entry which is preliminary data.</text>
</comment>
<gene>
    <name evidence="4" type="ORF">ANE_LOCUS18178</name>
</gene>
<dbReference type="OrthoDB" id="1863935at2759"/>
<feature type="domain" description="KIB1-4 beta-propeller" evidence="3">
    <location>
        <begin position="129"/>
        <end position="321"/>
    </location>
</feature>
<dbReference type="Pfam" id="PF03478">
    <property type="entry name" value="Beta-prop_KIB1-4"/>
    <property type="match status" value="1"/>
</dbReference>
<dbReference type="InterPro" id="IPR001810">
    <property type="entry name" value="F-box_dom"/>
</dbReference>
<dbReference type="InterPro" id="IPR005174">
    <property type="entry name" value="KIB1-4_b-propeller"/>
</dbReference>
<name>A0A565C252_9BRAS</name>
<evidence type="ECO:0000259" key="2">
    <source>
        <dbReference type="Pfam" id="PF00646"/>
    </source>
</evidence>
<dbReference type="AlphaFoldDB" id="A0A565C252"/>
<dbReference type="SUPFAM" id="SSF81383">
    <property type="entry name" value="F-box domain"/>
    <property type="match status" value="1"/>
</dbReference>
<sequence length="369" mass="42607">MTDQGENLIVSSEDVNSNGTESEAVHSFADLPQDILKEIMSRLHLRDVYRSSTNKDANNDAVERKSVPSFSDLPITILEVILSYLLLKYNLRASAVFKAWHKAAELVRIVEQHPWVISFPKSGDLVNLFDLLKRMMYTLNLPELARTSVCYSKDGWLLMRRSSLVDMFFFNPFTRELIRFPKCKLSYQVIAFSSAPTSGTCAVVAFNPATPRYRMAISICYTRATKWIIKEFQDCLPFKRLSNLLYVNGHLYCFASGARLFDFDIASRTLSSEDWDEPRYLYDIHNDEWLYHAKRCYLVEQKGELFLMYTCGPENPMVYKLVSSNCVEMNGNDFNGLTIFASLYSLETGMNIPGMRNRVYFPKYDLHQK</sequence>
<evidence type="ECO:0000259" key="3">
    <source>
        <dbReference type="Pfam" id="PF03478"/>
    </source>
</evidence>
<dbReference type="PANTHER" id="PTHR33127">
    <property type="entry name" value="TRANSMEMBRANE PROTEIN"/>
    <property type="match status" value="1"/>
</dbReference>
<evidence type="ECO:0000313" key="5">
    <source>
        <dbReference type="Proteomes" id="UP000489600"/>
    </source>
</evidence>
<reference evidence="4" key="1">
    <citation type="submission" date="2019-07" db="EMBL/GenBank/DDBJ databases">
        <authorList>
            <person name="Dittberner H."/>
        </authorList>
    </citation>
    <scope>NUCLEOTIDE SEQUENCE [LARGE SCALE GENOMIC DNA]</scope>
</reference>
<feature type="domain" description="F-box" evidence="2">
    <location>
        <begin position="70"/>
        <end position="107"/>
    </location>
</feature>
<protein>
    <submittedName>
        <fullName evidence="4">Uncharacterized protein</fullName>
    </submittedName>
</protein>
<evidence type="ECO:0000313" key="4">
    <source>
        <dbReference type="EMBL" id="VVB07734.1"/>
    </source>
</evidence>
<keyword evidence="5" id="KW-1185">Reference proteome</keyword>
<accession>A0A565C252</accession>
<dbReference type="EMBL" id="CABITT030000006">
    <property type="protein sequence ID" value="VVB07734.1"/>
    <property type="molecule type" value="Genomic_DNA"/>
</dbReference>
<dbReference type="Proteomes" id="UP000489600">
    <property type="component" value="Unassembled WGS sequence"/>
</dbReference>
<proteinExistence type="predicted"/>
<evidence type="ECO:0000256" key="1">
    <source>
        <dbReference type="SAM" id="MobiDB-lite"/>
    </source>
</evidence>
<dbReference type="Pfam" id="PF00646">
    <property type="entry name" value="F-box"/>
    <property type="match status" value="1"/>
</dbReference>
<dbReference type="InterPro" id="IPR036047">
    <property type="entry name" value="F-box-like_dom_sf"/>
</dbReference>
<feature type="region of interest" description="Disordered" evidence="1">
    <location>
        <begin position="1"/>
        <end position="21"/>
    </location>
</feature>
<dbReference type="PANTHER" id="PTHR33127:SF28">
    <property type="entry name" value="CDC68-LIKE PROTEIN-RELATED"/>
    <property type="match status" value="1"/>
</dbReference>
<organism evidence="4 5">
    <name type="scientific">Arabis nemorensis</name>
    <dbReference type="NCBI Taxonomy" id="586526"/>
    <lineage>
        <taxon>Eukaryota</taxon>
        <taxon>Viridiplantae</taxon>
        <taxon>Streptophyta</taxon>
        <taxon>Embryophyta</taxon>
        <taxon>Tracheophyta</taxon>
        <taxon>Spermatophyta</taxon>
        <taxon>Magnoliopsida</taxon>
        <taxon>eudicotyledons</taxon>
        <taxon>Gunneridae</taxon>
        <taxon>Pentapetalae</taxon>
        <taxon>rosids</taxon>
        <taxon>malvids</taxon>
        <taxon>Brassicales</taxon>
        <taxon>Brassicaceae</taxon>
        <taxon>Arabideae</taxon>
        <taxon>Arabis</taxon>
    </lineage>
</organism>